<dbReference type="PANTHER" id="PTHR30537">
    <property type="entry name" value="HTH-TYPE TRANSCRIPTIONAL REGULATOR"/>
    <property type="match status" value="1"/>
</dbReference>
<reference evidence="6 7" key="1">
    <citation type="submission" date="2015-07" db="EMBL/GenBank/DDBJ databases">
        <title>Genome analysis of myxobacterium Chondromyces crocatus Cm c5 reveals a high potential for natural compound synthesis and the genetic basis for the loss of fruiting body formation.</title>
        <authorList>
            <person name="Zaburannyi N."/>
            <person name="Bunk B."/>
            <person name="Maier J."/>
            <person name="Overmann J."/>
            <person name="Mueller R."/>
        </authorList>
    </citation>
    <scope>NUCLEOTIDE SEQUENCE [LARGE SCALE GENOMIC DNA]</scope>
    <source>
        <strain evidence="6 7">Cm c5</strain>
    </source>
</reference>
<dbReference type="PROSITE" id="PS50931">
    <property type="entry name" value="HTH_LYSR"/>
    <property type="match status" value="1"/>
</dbReference>
<evidence type="ECO:0000256" key="2">
    <source>
        <dbReference type="ARBA" id="ARBA00023015"/>
    </source>
</evidence>
<dbReference type="Proteomes" id="UP000067626">
    <property type="component" value="Chromosome"/>
</dbReference>
<dbReference type="InterPro" id="IPR058163">
    <property type="entry name" value="LysR-type_TF_proteobact-type"/>
</dbReference>
<dbReference type="PATRIC" id="fig|52.7.peg.7896"/>
<keyword evidence="2" id="KW-0805">Transcription regulation</keyword>
<dbReference type="SUPFAM" id="SSF53850">
    <property type="entry name" value="Periplasmic binding protein-like II"/>
    <property type="match status" value="1"/>
</dbReference>
<keyword evidence="7" id="KW-1185">Reference proteome</keyword>
<proteinExistence type="inferred from homology"/>
<evidence type="ECO:0000313" key="6">
    <source>
        <dbReference type="EMBL" id="AKT42961.1"/>
    </source>
</evidence>
<dbReference type="InterPro" id="IPR036388">
    <property type="entry name" value="WH-like_DNA-bd_sf"/>
</dbReference>
<dbReference type="STRING" id="52.CMC5_071890"/>
<dbReference type="EMBL" id="CP012159">
    <property type="protein sequence ID" value="AKT42961.1"/>
    <property type="molecule type" value="Genomic_DNA"/>
</dbReference>
<protein>
    <submittedName>
        <fullName evidence="6">LysR family transcriptional regulator</fullName>
    </submittedName>
</protein>
<dbReference type="InterPro" id="IPR000847">
    <property type="entry name" value="LysR_HTH_N"/>
</dbReference>
<dbReference type="GO" id="GO:0006351">
    <property type="term" value="P:DNA-templated transcription"/>
    <property type="evidence" value="ECO:0007669"/>
    <property type="project" value="TreeGrafter"/>
</dbReference>
<dbReference type="PANTHER" id="PTHR30537:SF3">
    <property type="entry name" value="TRANSCRIPTIONAL REGULATORY PROTEIN"/>
    <property type="match status" value="1"/>
</dbReference>
<evidence type="ECO:0000256" key="1">
    <source>
        <dbReference type="ARBA" id="ARBA00009437"/>
    </source>
</evidence>
<gene>
    <name evidence="6" type="primary">lysR</name>
    <name evidence="6" type="ORF">CMC5_071890</name>
</gene>
<evidence type="ECO:0000313" key="7">
    <source>
        <dbReference type="Proteomes" id="UP000067626"/>
    </source>
</evidence>
<accession>A0A0K1EQ36</accession>
<dbReference type="AlphaFoldDB" id="A0A0K1EQ36"/>
<evidence type="ECO:0000256" key="4">
    <source>
        <dbReference type="ARBA" id="ARBA00023163"/>
    </source>
</evidence>
<dbReference type="InterPro" id="IPR036390">
    <property type="entry name" value="WH_DNA-bd_sf"/>
</dbReference>
<keyword evidence="3" id="KW-0238">DNA-binding</keyword>
<dbReference type="Pfam" id="PF00126">
    <property type="entry name" value="HTH_1"/>
    <property type="match status" value="1"/>
</dbReference>
<organism evidence="6 7">
    <name type="scientific">Chondromyces crocatus</name>
    <dbReference type="NCBI Taxonomy" id="52"/>
    <lineage>
        <taxon>Bacteria</taxon>
        <taxon>Pseudomonadati</taxon>
        <taxon>Myxococcota</taxon>
        <taxon>Polyangia</taxon>
        <taxon>Polyangiales</taxon>
        <taxon>Polyangiaceae</taxon>
        <taxon>Chondromyces</taxon>
    </lineage>
</organism>
<dbReference type="RefSeq" id="WP_050434508.1">
    <property type="nucleotide sequence ID" value="NZ_CP012159.1"/>
</dbReference>
<evidence type="ECO:0000259" key="5">
    <source>
        <dbReference type="PROSITE" id="PS50931"/>
    </source>
</evidence>
<dbReference type="Gene3D" id="3.40.190.290">
    <property type="match status" value="1"/>
</dbReference>
<dbReference type="Gene3D" id="1.10.10.10">
    <property type="entry name" value="Winged helix-like DNA-binding domain superfamily/Winged helix DNA-binding domain"/>
    <property type="match status" value="1"/>
</dbReference>
<dbReference type="SUPFAM" id="SSF46785">
    <property type="entry name" value="Winged helix' DNA-binding domain"/>
    <property type="match status" value="1"/>
</dbReference>
<evidence type="ECO:0000256" key="3">
    <source>
        <dbReference type="ARBA" id="ARBA00023125"/>
    </source>
</evidence>
<dbReference type="GO" id="GO:0043565">
    <property type="term" value="F:sequence-specific DNA binding"/>
    <property type="evidence" value="ECO:0007669"/>
    <property type="project" value="TreeGrafter"/>
</dbReference>
<feature type="domain" description="HTH lysR-type" evidence="5">
    <location>
        <begin position="3"/>
        <end position="60"/>
    </location>
</feature>
<dbReference type="OrthoDB" id="5338251at2"/>
<dbReference type="PRINTS" id="PR00039">
    <property type="entry name" value="HTHLYSR"/>
</dbReference>
<dbReference type="KEGG" id="ccro:CMC5_071890"/>
<dbReference type="FunFam" id="1.10.10.10:FF:000001">
    <property type="entry name" value="LysR family transcriptional regulator"/>
    <property type="match status" value="1"/>
</dbReference>
<sequence>MRPDWDDLRVFLAVARAGNLSAAARAIGQTQPTLGRRLRALEEVVGTRLFQRSAEGFVLTDEGARILAHVERMEAEALSVDRALAGQEAELSGLVRVSTSEWFGSHVVAPIFARFTQRHPRVTIEIVAETRLLSLARREADLVFRFRRFEESDVVERKATHVAFGVYATSAYLKRAGTPTRGEGEGHALITMNEAFAGLADVTWLRRMLPAAHIAGRSNSRDVQAALCEAGGGIAVLPRTLGDGRRSLRRLDLGEPPPGRDIWAGYHADMRRSPKLRALLDFLGAELAAMAEQLAPTDGP</sequence>
<dbReference type="GO" id="GO:0003700">
    <property type="term" value="F:DNA-binding transcription factor activity"/>
    <property type="evidence" value="ECO:0007669"/>
    <property type="project" value="InterPro"/>
</dbReference>
<dbReference type="InterPro" id="IPR005119">
    <property type="entry name" value="LysR_subst-bd"/>
</dbReference>
<comment type="similarity">
    <text evidence="1">Belongs to the LysR transcriptional regulatory family.</text>
</comment>
<dbReference type="Pfam" id="PF03466">
    <property type="entry name" value="LysR_substrate"/>
    <property type="match status" value="1"/>
</dbReference>
<keyword evidence="4" id="KW-0804">Transcription</keyword>
<name>A0A0K1EQ36_CHOCO</name>